<dbReference type="PROSITE" id="PS50892">
    <property type="entry name" value="V_SNARE"/>
    <property type="match status" value="1"/>
</dbReference>
<evidence type="ECO:0000259" key="3">
    <source>
        <dbReference type="PROSITE" id="PS50892"/>
    </source>
</evidence>
<keyword evidence="5" id="KW-1185">Reference proteome</keyword>
<dbReference type="PRINTS" id="PR00219">
    <property type="entry name" value="SYNAPTOBREVN"/>
</dbReference>
<gene>
    <name evidence="4" type="ORF">K493DRAFT_277932</name>
</gene>
<evidence type="ECO:0000313" key="4">
    <source>
        <dbReference type="EMBL" id="ORY01533.1"/>
    </source>
</evidence>
<accession>A0A1Y1YU17</accession>
<dbReference type="InterPro" id="IPR042855">
    <property type="entry name" value="V_SNARE_CC"/>
</dbReference>
<keyword evidence="2" id="KW-1133">Transmembrane helix</keyword>
<reference evidence="4 5" key="1">
    <citation type="submission" date="2016-07" db="EMBL/GenBank/DDBJ databases">
        <title>Pervasive Adenine N6-methylation of Active Genes in Fungi.</title>
        <authorList>
            <consortium name="DOE Joint Genome Institute"/>
            <person name="Mondo S.J."/>
            <person name="Dannebaum R.O."/>
            <person name="Kuo R.C."/>
            <person name="Labutti K."/>
            <person name="Haridas S."/>
            <person name="Kuo A."/>
            <person name="Salamov A."/>
            <person name="Ahrendt S.R."/>
            <person name="Lipzen A."/>
            <person name="Sullivan W."/>
            <person name="Andreopoulos W.B."/>
            <person name="Clum A."/>
            <person name="Lindquist E."/>
            <person name="Daum C."/>
            <person name="Ramamoorthy G.K."/>
            <person name="Gryganskyi A."/>
            <person name="Culley D."/>
            <person name="Magnuson J.K."/>
            <person name="James T.Y."/>
            <person name="O'Malley M.A."/>
            <person name="Stajich J.E."/>
            <person name="Spatafora J.W."/>
            <person name="Visel A."/>
            <person name="Grigoriev I.V."/>
        </authorList>
    </citation>
    <scope>NUCLEOTIDE SEQUENCE [LARGE SCALE GENOMIC DNA]</scope>
    <source>
        <strain evidence="4 5">CBS 931.73</strain>
    </source>
</reference>
<evidence type="ECO:0000313" key="5">
    <source>
        <dbReference type="Proteomes" id="UP000193498"/>
    </source>
</evidence>
<sequence length="92" mass="10509">MSAANVNQAKLVQQQVDDVVNIMQENVNRVMERGECLDSMNDKADDLEAGAQQFRRGVNHVRQRMWRKNLKMKIIIAAIVLLLLVIIIGECF</sequence>
<dbReference type="InterPro" id="IPR001388">
    <property type="entry name" value="Synaptobrevin-like"/>
</dbReference>
<feature type="domain" description="V-SNARE coiled-coil homology" evidence="3">
    <location>
        <begin position="8"/>
        <end position="68"/>
    </location>
</feature>
<dbReference type="EMBL" id="MCFE01000068">
    <property type="protein sequence ID" value="ORY01533.1"/>
    <property type="molecule type" value="Genomic_DNA"/>
</dbReference>
<dbReference type="InterPro" id="IPR016444">
    <property type="entry name" value="Synaptobrevin/VAMP"/>
</dbReference>
<dbReference type="InParanoid" id="A0A1Y1YU17"/>
<comment type="caution">
    <text evidence="4">The sequence shown here is derived from an EMBL/GenBank/DDBJ whole genome shotgun (WGS) entry which is preliminary data.</text>
</comment>
<evidence type="ECO:0000256" key="1">
    <source>
        <dbReference type="PROSITE-ProRule" id="PRU00290"/>
    </source>
</evidence>
<keyword evidence="1" id="KW-0175">Coiled coil</keyword>
<dbReference type="AlphaFoldDB" id="A0A1Y1YU17"/>
<dbReference type="GO" id="GO:0016192">
    <property type="term" value="P:vesicle-mediated transport"/>
    <property type="evidence" value="ECO:0007669"/>
    <property type="project" value="InterPro"/>
</dbReference>
<keyword evidence="2" id="KW-0812">Transmembrane</keyword>
<dbReference type="SUPFAM" id="SSF58038">
    <property type="entry name" value="SNARE fusion complex"/>
    <property type="match status" value="1"/>
</dbReference>
<dbReference type="Gene3D" id="1.20.5.110">
    <property type="match status" value="1"/>
</dbReference>
<dbReference type="STRING" id="1314790.A0A1Y1YU17"/>
<dbReference type="PIRSF" id="PIRSF005409">
    <property type="entry name" value="Synaptobrevin_euk"/>
    <property type="match status" value="1"/>
</dbReference>
<dbReference type="Proteomes" id="UP000193498">
    <property type="component" value="Unassembled WGS sequence"/>
</dbReference>
<organism evidence="4 5">
    <name type="scientific">Basidiobolus meristosporus CBS 931.73</name>
    <dbReference type="NCBI Taxonomy" id="1314790"/>
    <lineage>
        <taxon>Eukaryota</taxon>
        <taxon>Fungi</taxon>
        <taxon>Fungi incertae sedis</taxon>
        <taxon>Zoopagomycota</taxon>
        <taxon>Entomophthoromycotina</taxon>
        <taxon>Basidiobolomycetes</taxon>
        <taxon>Basidiobolales</taxon>
        <taxon>Basidiobolaceae</taxon>
        <taxon>Basidiobolus</taxon>
    </lineage>
</organism>
<dbReference type="PANTHER" id="PTHR45701">
    <property type="entry name" value="SYNAPTOBREVIN FAMILY MEMBER"/>
    <property type="match status" value="1"/>
</dbReference>
<proteinExistence type="predicted"/>
<feature type="transmembrane region" description="Helical" evidence="2">
    <location>
        <begin position="72"/>
        <end position="89"/>
    </location>
</feature>
<protein>
    <submittedName>
        <fullName evidence="4">Synaptobrevin</fullName>
    </submittedName>
</protein>
<keyword evidence="2" id="KW-0472">Membrane</keyword>
<dbReference type="OrthoDB" id="190375at2759"/>
<dbReference type="GO" id="GO:0016020">
    <property type="term" value="C:membrane"/>
    <property type="evidence" value="ECO:0007669"/>
    <property type="project" value="InterPro"/>
</dbReference>
<name>A0A1Y1YU17_9FUNG</name>
<evidence type="ECO:0000256" key="2">
    <source>
        <dbReference type="SAM" id="Phobius"/>
    </source>
</evidence>
<dbReference type="Pfam" id="PF00957">
    <property type="entry name" value="Synaptobrevin"/>
    <property type="match status" value="1"/>
</dbReference>